<protein>
    <submittedName>
        <fullName evidence="1">Uncharacterized protein</fullName>
    </submittedName>
</protein>
<reference evidence="1 2" key="1">
    <citation type="journal article" date="2018" name="Sci. Rep.">
        <title>Genomic signatures of local adaptation to the degree of environmental predictability in rotifers.</title>
        <authorList>
            <person name="Franch-Gras L."/>
            <person name="Hahn C."/>
            <person name="Garcia-Roger E.M."/>
            <person name="Carmona M.J."/>
            <person name="Serra M."/>
            <person name="Gomez A."/>
        </authorList>
    </citation>
    <scope>NUCLEOTIDE SEQUENCE [LARGE SCALE GENOMIC DNA]</scope>
    <source>
        <strain evidence="1">HYR1</strain>
    </source>
</reference>
<name>A0A3M7R722_BRAPC</name>
<dbReference type="EMBL" id="REGN01004089">
    <property type="protein sequence ID" value="RNA19181.1"/>
    <property type="molecule type" value="Genomic_DNA"/>
</dbReference>
<evidence type="ECO:0000313" key="1">
    <source>
        <dbReference type="EMBL" id="RNA19181.1"/>
    </source>
</evidence>
<sequence length="269" mass="29174">MLAAFLRSDSDSSLGFLSFEICSFFADEFVKLSSVVARCNGVVVVGLKLADGVYSDLVDGVVVAVVEVLVVVVVMVARGSSLNKAFEFSLYQYLELGEIFELVTTQIVDVIVGQIDESEAVPQVIKALVLEQADPIVLEIQVLDIGESKKRMGLDCFEAVRVEAHISGQLNRLLVVYVQQIEHGTVNYVLAHRWVKIACAFAGTNGSAVAVEKVAAVALIAPTMVVVRAHKVRWLRIGDQLFPIINLVVEITALHCLVKAIAHIGKISD</sequence>
<dbReference type="AlphaFoldDB" id="A0A3M7R722"/>
<dbReference type="Proteomes" id="UP000276133">
    <property type="component" value="Unassembled WGS sequence"/>
</dbReference>
<organism evidence="1 2">
    <name type="scientific">Brachionus plicatilis</name>
    <name type="common">Marine rotifer</name>
    <name type="synonym">Brachionus muelleri</name>
    <dbReference type="NCBI Taxonomy" id="10195"/>
    <lineage>
        <taxon>Eukaryota</taxon>
        <taxon>Metazoa</taxon>
        <taxon>Spiralia</taxon>
        <taxon>Gnathifera</taxon>
        <taxon>Rotifera</taxon>
        <taxon>Eurotatoria</taxon>
        <taxon>Monogononta</taxon>
        <taxon>Pseudotrocha</taxon>
        <taxon>Ploima</taxon>
        <taxon>Brachionidae</taxon>
        <taxon>Brachionus</taxon>
    </lineage>
</organism>
<proteinExistence type="predicted"/>
<gene>
    <name evidence="1" type="ORF">BpHYR1_051768</name>
</gene>
<accession>A0A3M7R722</accession>
<keyword evidence="2" id="KW-1185">Reference proteome</keyword>
<comment type="caution">
    <text evidence="1">The sequence shown here is derived from an EMBL/GenBank/DDBJ whole genome shotgun (WGS) entry which is preliminary data.</text>
</comment>
<evidence type="ECO:0000313" key="2">
    <source>
        <dbReference type="Proteomes" id="UP000276133"/>
    </source>
</evidence>